<dbReference type="GeneTree" id="ENSGT00390000018691"/>
<evidence type="ECO:0000256" key="1">
    <source>
        <dbReference type="SAM" id="MobiDB-lite"/>
    </source>
</evidence>
<feature type="region of interest" description="Disordered" evidence="1">
    <location>
        <begin position="281"/>
        <end position="316"/>
    </location>
</feature>
<dbReference type="GO" id="GO:0042796">
    <property type="term" value="P:snRNA transcription by RNA polymerase III"/>
    <property type="evidence" value="ECO:0007669"/>
    <property type="project" value="TreeGrafter"/>
</dbReference>
<dbReference type="GO" id="GO:0042795">
    <property type="term" value="P:snRNA transcription by RNA polymerase II"/>
    <property type="evidence" value="ECO:0007669"/>
    <property type="project" value="TreeGrafter"/>
</dbReference>
<keyword evidence="3" id="KW-1185">Reference proteome</keyword>
<organism evidence="2 3">
    <name type="scientific">Cyprinus carpio carpio</name>
    <dbReference type="NCBI Taxonomy" id="630221"/>
    <lineage>
        <taxon>Eukaryota</taxon>
        <taxon>Metazoa</taxon>
        <taxon>Chordata</taxon>
        <taxon>Craniata</taxon>
        <taxon>Vertebrata</taxon>
        <taxon>Euteleostomi</taxon>
        <taxon>Actinopterygii</taxon>
        <taxon>Neopterygii</taxon>
        <taxon>Teleostei</taxon>
        <taxon>Ostariophysi</taxon>
        <taxon>Cypriniformes</taxon>
        <taxon>Cyprinidae</taxon>
        <taxon>Cyprininae</taxon>
        <taxon>Cyprinus</taxon>
    </lineage>
</organism>
<dbReference type="Ensembl" id="ENSCCRT00000118122.1">
    <property type="protein sequence ID" value="ENSCCRP00000105178.1"/>
    <property type="gene ID" value="ENSCCRG00000015272.2"/>
</dbReference>
<dbReference type="AlphaFoldDB" id="A0A9J7XE22"/>
<feature type="region of interest" description="Disordered" evidence="1">
    <location>
        <begin position="246"/>
        <end position="266"/>
    </location>
</feature>
<dbReference type="GO" id="GO:0043565">
    <property type="term" value="F:sequence-specific DNA binding"/>
    <property type="evidence" value="ECO:0007669"/>
    <property type="project" value="TreeGrafter"/>
</dbReference>
<evidence type="ECO:0000313" key="2">
    <source>
        <dbReference type="Ensembl" id="ENSCCRP00000105178.1"/>
    </source>
</evidence>
<dbReference type="Pfam" id="PF09808">
    <property type="entry name" value="SNAPC1"/>
    <property type="match status" value="1"/>
</dbReference>
<dbReference type="InterPro" id="IPR019188">
    <property type="entry name" value="SNAPC1"/>
</dbReference>
<reference evidence="2" key="1">
    <citation type="submission" date="2025-08" db="UniProtKB">
        <authorList>
            <consortium name="Ensembl"/>
        </authorList>
    </citation>
    <scope>IDENTIFICATION</scope>
</reference>
<dbReference type="GO" id="GO:0019185">
    <property type="term" value="C:snRNA-activating protein complex"/>
    <property type="evidence" value="ECO:0007669"/>
    <property type="project" value="TreeGrafter"/>
</dbReference>
<reference evidence="2" key="2">
    <citation type="submission" date="2025-09" db="UniProtKB">
        <authorList>
            <consortium name="Ensembl"/>
        </authorList>
    </citation>
    <scope>IDENTIFICATION</scope>
</reference>
<dbReference type="PANTHER" id="PTHR15131">
    <property type="entry name" value="SMALL NUCLEAR RNA ACTIVATING COMPLEX, POLYPEPTIDE 1"/>
    <property type="match status" value="1"/>
</dbReference>
<dbReference type="OMA" id="RDDMQNV"/>
<proteinExistence type="predicted"/>
<name>A0A9J7XE22_CYPCA</name>
<evidence type="ECO:0000313" key="3">
    <source>
        <dbReference type="Proteomes" id="UP001108240"/>
    </source>
</evidence>
<sequence>MPSAIKRQEEEAAACEMDHFRGPVKTDCEELLARFQATESVRYEQFAEIWRDMDFSSIFHGKLEPNERRHFARLILSMVSPYFFPPYTFQIRVGGLYLLYGLFNTQLAAPREKIRIALKDWKDVMQFQKDAVNAKHYDVVYVFRKLLSDKAFCFTAMPTPLNFRTKREDGMKRKICEEFVDPPSRPQELVTTDVLEEIANIHEHYEGVKKAVFTEPDPNLNIVQQTLVPKLNSAVLTYSSWQMNRATSEQQDAGEGPSNQESSSRAQLLASIKSKSYGQVIEASKSRRHRQAELVQAAGPDISPKVSSKKKRFPSLKTRTQLRFRTQGNESKGSNLTRLWCLSAVKEEMEPEKKKKKFNWKPVKSSDPT</sequence>
<dbReference type="Proteomes" id="UP001108240">
    <property type="component" value="Unplaced"/>
</dbReference>
<feature type="region of interest" description="Disordered" evidence="1">
    <location>
        <begin position="349"/>
        <end position="369"/>
    </location>
</feature>
<dbReference type="PANTHER" id="PTHR15131:SF3">
    <property type="entry name" value="SNRNA-ACTIVATING PROTEIN COMPLEX SUBUNIT 1"/>
    <property type="match status" value="1"/>
</dbReference>
<protein>
    <submittedName>
        <fullName evidence="2">Small nuclear RNA activating complex, polypeptide 1b</fullName>
    </submittedName>
</protein>
<accession>A0A9J7XE22</accession>